<dbReference type="EMBL" id="JBDIML010000004">
    <property type="protein sequence ID" value="MEN2768275.1"/>
    <property type="molecule type" value="Genomic_DNA"/>
</dbReference>
<evidence type="ECO:0000256" key="4">
    <source>
        <dbReference type="ARBA" id="ARBA00022989"/>
    </source>
</evidence>
<evidence type="ECO:0000313" key="8">
    <source>
        <dbReference type="EMBL" id="MEN2768275.1"/>
    </source>
</evidence>
<keyword evidence="5 6" id="KW-0472">Membrane</keyword>
<comment type="caution">
    <text evidence="8">The sequence shown here is derived from an EMBL/GenBank/DDBJ whole genome shotgun (WGS) entry which is preliminary data.</text>
</comment>
<protein>
    <submittedName>
        <fullName evidence="8">PLDc N-terminal domain-containing protein</fullName>
    </submittedName>
</protein>
<keyword evidence="3 6" id="KW-0812">Transmembrane</keyword>
<dbReference type="Proteomes" id="UP001444625">
    <property type="component" value="Unassembled WGS sequence"/>
</dbReference>
<proteinExistence type="predicted"/>
<accession>A0ABU9XIZ0</accession>
<evidence type="ECO:0000256" key="3">
    <source>
        <dbReference type="ARBA" id="ARBA00022692"/>
    </source>
</evidence>
<evidence type="ECO:0000256" key="6">
    <source>
        <dbReference type="SAM" id="Phobius"/>
    </source>
</evidence>
<reference evidence="8 9" key="1">
    <citation type="submission" date="2024-05" db="EMBL/GenBank/DDBJ databases">
        <authorList>
            <person name="Haq I."/>
            <person name="Ullah Z."/>
            <person name="Ahmad R."/>
            <person name="Li M."/>
            <person name="Tong Y."/>
        </authorList>
    </citation>
    <scope>NUCLEOTIDE SEQUENCE [LARGE SCALE GENOMIC DNA]</scope>
    <source>
        <strain evidence="8 9">16A2E</strain>
    </source>
</reference>
<evidence type="ECO:0000313" key="9">
    <source>
        <dbReference type="Proteomes" id="UP001444625"/>
    </source>
</evidence>
<evidence type="ECO:0000256" key="5">
    <source>
        <dbReference type="ARBA" id="ARBA00023136"/>
    </source>
</evidence>
<dbReference type="Pfam" id="PF13396">
    <property type="entry name" value="PLDc_N"/>
    <property type="match status" value="1"/>
</dbReference>
<keyword evidence="2" id="KW-1003">Cell membrane</keyword>
<sequence length="65" mass="7433">MEIAGIDLALIAPLLIIQLILVIVAIIDWVKVKETNGPKWLWLIIIIVINIIGPVLYFIFGRRQR</sequence>
<evidence type="ECO:0000256" key="2">
    <source>
        <dbReference type="ARBA" id="ARBA00022475"/>
    </source>
</evidence>
<keyword evidence="9" id="KW-1185">Reference proteome</keyword>
<keyword evidence="4 6" id="KW-1133">Transmembrane helix</keyword>
<comment type="subcellular location">
    <subcellularLocation>
        <location evidence="1">Cell membrane</location>
        <topology evidence="1">Multi-pass membrane protein</topology>
    </subcellularLocation>
</comment>
<feature type="domain" description="Cardiolipin synthase N-terminal" evidence="7">
    <location>
        <begin position="20"/>
        <end position="62"/>
    </location>
</feature>
<dbReference type="InterPro" id="IPR027379">
    <property type="entry name" value="CLS_N"/>
</dbReference>
<name>A0ABU9XIZ0_9BACI</name>
<dbReference type="RefSeq" id="WP_345825753.1">
    <property type="nucleotide sequence ID" value="NZ_JBDIML010000004.1"/>
</dbReference>
<organism evidence="8 9">
    <name type="scientific">Ornithinibacillus xuwenensis</name>
    <dbReference type="NCBI Taxonomy" id="3144668"/>
    <lineage>
        <taxon>Bacteria</taxon>
        <taxon>Bacillati</taxon>
        <taxon>Bacillota</taxon>
        <taxon>Bacilli</taxon>
        <taxon>Bacillales</taxon>
        <taxon>Bacillaceae</taxon>
        <taxon>Ornithinibacillus</taxon>
    </lineage>
</organism>
<evidence type="ECO:0000256" key="1">
    <source>
        <dbReference type="ARBA" id="ARBA00004651"/>
    </source>
</evidence>
<gene>
    <name evidence="8" type="ORF">ABC228_13925</name>
</gene>
<evidence type="ECO:0000259" key="7">
    <source>
        <dbReference type="Pfam" id="PF13396"/>
    </source>
</evidence>
<feature type="transmembrane region" description="Helical" evidence="6">
    <location>
        <begin position="39"/>
        <end position="60"/>
    </location>
</feature>
<feature type="transmembrane region" description="Helical" evidence="6">
    <location>
        <begin position="7"/>
        <end position="27"/>
    </location>
</feature>